<dbReference type="InterPro" id="IPR001938">
    <property type="entry name" value="Thaumatin"/>
</dbReference>
<dbReference type="OrthoDB" id="745641at2759"/>
<feature type="disulfide bond" evidence="1">
    <location>
        <begin position="116"/>
        <end position="132"/>
    </location>
</feature>
<protein>
    <submittedName>
        <fullName evidence="3">Thaumatin-like protein 1b</fullName>
    </submittedName>
</protein>
<dbReference type="PIRSF" id="PIRSF002703">
    <property type="entry name" value="Thaumatin"/>
    <property type="match status" value="1"/>
</dbReference>
<sequence>MDLIIFEVPPKNVLLTNADDGWRGRIWLRTHCTTNSSGGFSCLTGDCHSGVESCDGKLAEAPVTLLDFTNFSNNDTLYVYAVNLLHGFNVPVVVQPQGGPSPCQATGCPEDIKKVCPVELQVTDTNGFTIACESECDKYHDPKVCCIDEYGSQDKCHPSGQADMFKRACPLAHTWTYDGGIFSCAGADFNITLCP</sequence>
<organism evidence="2 3">
    <name type="scientific">Elaeis guineensis var. tenera</name>
    <name type="common">Oil palm</name>
    <dbReference type="NCBI Taxonomy" id="51953"/>
    <lineage>
        <taxon>Eukaryota</taxon>
        <taxon>Viridiplantae</taxon>
        <taxon>Streptophyta</taxon>
        <taxon>Embryophyta</taxon>
        <taxon>Tracheophyta</taxon>
        <taxon>Spermatophyta</taxon>
        <taxon>Magnoliopsida</taxon>
        <taxon>Liliopsida</taxon>
        <taxon>Arecaceae</taxon>
        <taxon>Arecoideae</taxon>
        <taxon>Cocoseae</taxon>
        <taxon>Elaeidinae</taxon>
        <taxon>Elaeis</taxon>
    </lineage>
</organism>
<evidence type="ECO:0000313" key="3">
    <source>
        <dbReference type="RefSeq" id="XP_010911138.2"/>
    </source>
</evidence>
<dbReference type="Proteomes" id="UP000504607">
    <property type="component" value="Unplaced"/>
</dbReference>
<keyword evidence="2" id="KW-1185">Reference proteome</keyword>
<dbReference type="InParanoid" id="A0A6I9QMV5"/>
<dbReference type="PANTHER" id="PTHR31048">
    <property type="entry name" value="OS03G0233200 PROTEIN"/>
    <property type="match status" value="1"/>
</dbReference>
<gene>
    <name evidence="3" type="primary">LOC105037137</name>
</gene>
<dbReference type="Gene3D" id="2.60.110.10">
    <property type="entry name" value="Thaumatin"/>
    <property type="match status" value="1"/>
</dbReference>
<evidence type="ECO:0000256" key="1">
    <source>
        <dbReference type="PIRSR" id="PIRSR002703-1"/>
    </source>
</evidence>
<feature type="disulfide bond" evidence="1">
    <location>
        <begin position="32"/>
        <end position="42"/>
    </location>
</feature>
<keyword evidence="1" id="KW-1015">Disulfide bond</keyword>
<dbReference type="SUPFAM" id="SSF49870">
    <property type="entry name" value="Osmotin, thaumatin-like protein"/>
    <property type="match status" value="1"/>
</dbReference>
<dbReference type="Pfam" id="PF00314">
    <property type="entry name" value="Thaumatin"/>
    <property type="match status" value="1"/>
</dbReference>
<reference evidence="3" key="1">
    <citation type="submission" date="2025-08" db="UniProtKB">
        <authorList>
            <consortium name="RefSeq"/>
        </authorList>
    </citation>
    <scope>IDENTIFICATION</scope>
</reference>
<dbReference type="SMART" id="SM00205">
    <property type="entry name" value="THN"/>
    <property type="match status" value="1"/>
</dbReference>
<dbReference type="PROSITE" id="PS00316">
    <property type="entry name" value="THAUMATIN_1"/>
    <property type="match status" value="1"/>
</dbReference>
<accession>A0A6I9QMV5</accession>
<dbReference type="AlphaFoldDB" id="A0A6I9QMV5"/>
<dbReference type="InterPro" id="IPR017949">
    <property type="entry name" value="Thaumatin_CS"/>
</dbReference>
<evidence type="ECO:0000313" key="2">
    <source>
        <dbReference type="Proteomes" id="UP000504607"/>
    </source>
</evidence>
<feature type="disulfide bond" evidence="1">
    <location>
        <begin position="47"/>
        <end position="54"/>
    </location>
</feature>
<feature type="disulfide bond" evidence="1">
    <location>
        <begin position="103"/>
        <end position="184"/>
    </location>
</feature>
<proteinExistence type="predicted"/>
<dbReference type="PROSITE" id="PS51367">
    <property type="entry name" value="THAUMATIN_2"/>
    <property type="match status" value="1"/>
</dbReference>
<name>A0A6I9QMV5_ELAGV</name>
<dbReference type="RefSeq" id="XP_010911138.2">
    <property type="nucleotide sequence ID" value="XM_010912836.2"/>
</dbReference>
<dbReference type="InterPro" id="IPR037176">
    <property type="entry name" value="Osmotin/thaumatin-like_sf"/>
</dbReference>
<feature type="disulfide bond" evidence="1">
    <location>
        <begin position="136"/>
        <end position="145"/>
    </location>
</feature>
<feature type="disulfide bond" evidence="1">
    <location>
        <begin position="108"/>
        <end position="169"/>
    </location>
</feature>
<feature type="disulfide bond" evidence="1">
    <location>
        <begin position="146"/>
        <end position="156"/>
    </location>
</feature>